<organism evidence="4">
    <name type="scientific">uncultured Flavobacteriia bacterium</name>
    <dbReference type="NCBI Taxonomy" id="212695"/>
    <lineage>
        <taxon>Bacteria</taxon>
        <taxon>Pseudomonadati</taxon>
        <taxon>Bacteroidota</taxon>
        <taxon>Flavobacteriia</taxon>
        <taxon>environmental samples</taxon>
    </lineage>
</organism>
<dbReference type="GO" id="GO:0009228">
    <property type="term" value="P:thiamine biosynthetic process"/>
    <property type="evidence" value="ECO:0007669"/>
    <property type="project" value="UniProtKB-KW"/>
</dbReference>
<dbReference type="InterPro" id="IPR013785">
    <property type="entry name" value="Aldolase_TIM"/>
</dbReference>
<evidence type="ECO:0000313" key="4">
    <source>
        <dbReference type="EMBL" id="CCG00799.1"/>
    </source>
</evidence>
<dbReference type="GO" id="GO:0004789">
    <property type="term" value="F:thiamine-phosphate diphosphorylase activity"/>
    <property type="evidence" value="ECO:0007669"/>
    <property type="project" value="TreeGrafter"/>
</dbReference>
<dbReference type="AlphaFoldDB" id="H6RI87"/>
<dbReference type="CDD" id="cd00564">
    <property type="entry name" value="TMP_TenI"/>
    <property type="match status" value="1"/>
</dbReference>
<sequence length="199" mass="23005">MLIVITSEAFLSAEITQIKQMIDLGLKHVHVRKPQATLEELRNWFQNFEPRFLATMMLHQHHVLGEELSCKGVHFKEHERNTQDKTFKKKLMNFRSNGFQVSTSFHKLDDLKSNAVFFDYAFLSPVFTSISKVGYEGKQFEVHDIPENCIALGGITSEKIEEAYPLGFCGVAVLGAIWMSKNPVNEFIKIKNQYEYIYH</sequence>
<dbReference type="InterPro" id="IPR022998">
    <property type="entry name" value="ThiamineP_synth_TenI"/>
</dbReference>
<dbReference type="Pfam" id="PF02581">
    <property type="entry name" value="TMP-TENI"/>
    <property type="match status" value="1"/>
</dbReference>
<comment type="pathway">
    <text evidence="1">Cofactor biosynthesis; thiamine diphosphate biosynthesis.</text>
</comment>
<dbReference type="PANTHER" id="PTHR20857:SF15">
    <property type="entry name" value="THIAMINE-PHOSPHATE SYNTHASE"/>
    <property type="match status" value="1"/>
</dbReference>
<protein>
    <submittedName>
        <fullName evidence="4">Thiamine-phosphate pyrophosphorylase protein 2</fullName>
    </submittedName>
</protein>
<evidence type="ECO:0000256" key="2">
    <source>
        <dbReference type="ARBA" id="ARBA00022977"/>
    </source>
</evidence>
<dbReference type="Gene3D" id="3.20.20.70">
    <property type="entry name" value="Aldolase class I"/>
    <property type="match status" value="1"/>
</dbReference>
<dbReference type="GO" id="GO:0005737">
    <property type="term" value="C:cytoplasm"/>
    <property type="evidence" value="ECO:0007669"/>
    <property type="project" value="TreeGrafter"/>
</dbReference>
<name>H6RI87_9BACT</name>
<proteinExistence type="predicted"/>
<dbReference type="PANTHER" id="PTHR20857">
    <property type="entry name" value="THIAMINE-PHOSPHATE PYROPHOSPHORYLASE"/>
    <property type="match status" value="1"/>
</dbReference>
<evidence type="ECO:0000259" key="3">
    <source>
        <dbReference type="Pfam" id="PF02581"/>
    </source>
</evidence>
<dbReference type="InterPro" id="IPR036206">
    <property type="entry name" value="ThiamineP_synth_sf"/>
</dbReference>
<dbReference type="SUPFAM" id="SSF51391">
    <property type="entry name" value="Thiamin phosphate synthase"/>
    <property type="match status" value="1"/>
</dbReference>
<keyword evidence="2" id="KW-0784">Thiamine biosynthesis</keyword>
<reference evidence="4" key="1">
    <citation type="journal article" date="2012" name="Environ. Microbiol.">
        <title>Genomic content of uncultured Bacteroidetes from contrasting oceanic provinces in the North Atlantic Ocean.</title>
        <authorList>
            <person name="Gomez-Pereira P.R."/>
            <person name="Schuler M."/>
            <person name="Fuchs B.M."/>
            <person name="Bennke C."/>
            <person name="Teeling H."/>
            <person name="Waldmann J."/>
            <person name="Richter M."/>
            <person name="Barbe V."/>
            <person name="Bataille E."/>
            <person name="Glockner F.O."/>
            <person name="Amann R."/>
        </authorList>
    </citation>
    <scope>NUCLEOTIDE SEQUENCE</scope>
</reference>
<evidence type="ECO:0000256" key="1">
    <source>
        <dbReference type="ARBA" id="ARBA00004948"/>
    </source>
</evidence>
<gene>
    <name evidence="4" type="ORF">VIS_S18BMA40021</name>
</gene>
<feature type="domain" description="Thiamine phosphate synthase/TenI" evidence="3">
    <location>
        <begin position="4"/>
        <end position="177"/>
    </location>
</feature>
<dbReference type="EMBL" id="FO117617">
    <property type="protein sequence ID" value="CCG00799.1"/>
    <property type="molecule type" value="Genomic_DNA"/>
</dbReference>
<accession>H6RI87</accession>
<reference evidence="4" key="2">
    <citation type="submission" date="2012-02" db="EMBL/GenBank/DDBJ databases">
        <authorList>
            <person name="Genoscope - CEA"/>
        </authorList>
    </citation>
    <scope>NUCLEOTIDE SEQUENCE</scope>
</reference>